<feature type="compositionally biased region" description="Low complexity" evidence="1">
    <location>
        <begin position="99"/>
        <end position="112"/>
    </location>
</feature>
<sequence length="208" mass="24180">MKPQREHRSISWGRLLRQDNWVLTEFTPYGMKQLRFPPGYVRASWVQLNDEPPFVGVLLWNSHQYSQKYEGKGNDNQKENQVPARDDDTPERKDDYTQDQDNNHTQSQNNNNMEARNDNHTPAQNDNNTPAQHDKVVRELEAFMCLRTSHKIVQESLEFWEKRDSAEYMGLAQLEMDMFDVLASSSCRLRLTKVRSVSGSAASELEGC</sequence>
<evidence type="ECO:0000313" key="2">
    <source>
        <dbReference type="EMBL" id="KIW50726.1"/>
    </source>
</evidence>
<dbReference type="AlphaFoldDB" id="A0A0D2BES8"/>
<protein>
    <submittedName>
        <fullName evidence="2">Uncharacterized protein</fullName>
    </submittedName>
</protein>
<evidence type="ECO:0000313" key="3">
    <source>
        <dbReference type="Proteomes" id="UP000054342"/>
    </source>
</evidence>
<reference evidence="2 3" key="1">
    <citation type="submission" date="2015-01" db="EMBL/GenBank/DDBJ databases">
        <title>The Genome Sequence of Exophiala xenobiotica CBS118157.</title>
        <authorList>
            <consortium name="The Broad Institute Genomics Platform"/>
            <person name="Cuomo C."/>
            <person name="de Hoog S."/>
            <person name="Gorbushina A."/>
            <person name="Stielow B."/>
            <person name="Teixiera M."/>
            <person name="Abouelleil A."/>
            <person name="Chapman S.B."/>
            <person name="Priest M."/>
            <person name="Young S.K."/>
            <person name="Wortman J."/>
            <person name="Nusbaum C."/>
            <person name="Birren B."/>
        </authorList>
    </citation>
    <scope>NUCLEOTIDE SEQUENCE [LARGE SCALE GENOMIC DNA]</scope>
    <source>
        <strain evidence="2 3">CBS 118157</strain>
    </source>
</reference>
<name>A0A0D2BES8_9EURO</name>
<accession>A0A0D2BES8</accession>
<gene>
    <name evidence="2" type="ORF">PV05_09514</name>
</gene>
<feature type="compositionally biased region" description="Polar residues" evidence="1">
    <location>
        <begin position="120"/>
        <end position="130"/>
    </location>
</feature>
<proteinExistence type="predicted"/>
<evidence type="ECO:0000256" key="1">
    <source>
        <dbReference type="SAM" id="MobiDB-lite"/>
    </source>
</evidence>
<feature type="compositionally biased region" description="Basic and acidic residues" evidence="1">
    <location>
        <begin position="69"/>
        <end position="96"/>
    </location>
</feature>
<dbReference type="Proteomes" id="UP000054342">
    <property type="component" value="Unassembled WGS sequence"/>
</dbReference>
<dbReference type="RefSeq" id="XP_013311310.1">
    <property type="nucleotide sequence ID" value="XM_013455856.1"/>
</dbReference>
<keyword evidence="3" id="KW-1185">Reference proteome</keyword>
<dbReference type="GeneID" id="25331422"/>
<organism evidence="2 3">
    <name type="scientific">Exophiala xenobiotica</name>
    <dbReference type="NCBI Taxonomy" id="348802"/>
    <lineage>
        <taxon>Eukaryota</taxon>
        <taxon>Fungi</taxon>
        <taxon>Dikarya</taxon>
        <taxon>Ascomycota</taxon>
        <taxon>Pezizomycotina</taxon>
        <taxon>Eurotiomycetes</taxon>
        <taxon>Chaetothyriomycetidae</taxon>
        <taxon>Chaetothyriales</taxon>
        <taxon>Herpotrichiellaceae</taxon>
        <taxon>Exophiala</taxon>
    </lineage>
</organism>
<feature type="region of interest" description="Disordered" evidence="1">
    <location>
        <begin position="69"/>
        <end position="130"/>
    </location>
</feature>
<dbReference type="OrthoDB" id="10620690at2759"/>
<dbReference type="HOGENOM" id="CLU_1320911_0_0_1"/>
<dbReference type="EMBL" id="KN847322">
    <property type="protein sequence ID" value="KIW50726.1"/>
    <property type="molecule type" value="Genomic_DNA"/>
</dbReference>